<sequence length="332" mass="35588">MTRRKKNIASATVAALSDAELINAVSEIVAEGQPVVETIAEDAMEIIAPESADTAAPQDEPATIELSAEEVAEATLETEAQPEAAPESDEPVSEKDLEAAVLHLEAIEVQEPEAIHEVQEEQAEGNNEPETFDAMLDAVDEEEVDTMLHAIGKEIDERADFEKWKNEDNANIQRTLKSARQKMVRPGVARVLLAANIDPAFMNGSRHDGSRYNVYAIGKFADIASMLGGGALTNAINIACMKSLFRFRAAGLDFTGELAKAAASDKVRVEAALRKHLVSHTVSASTAPTQASSTMQALQTIGAVSVQGSTRNPVYRVTDTPVARKIEELLAA</sequence>
<dbReference type="AlphaFoldDB" id="A0A1H9MT24"/>
<dbReference type="Proteomes" id="UP000199647">
    <property type="component" value="Unassembled WGS sequence"/>
</dbReference>
<dbReference type="OrthoDB" id="9904632at2"/>
<proteinExistence type="predicted"/>
<reference evidence="1 2" key="1">
    <citation type="submission" date="2016-10" db="EMBL/GenBank/DDBJ databases">
        <authorList>
            <person name="de Groot N.N."/>
        </authorList>
    </citation>
    <scope>NUCLEOTIDE SEQUENCE [LARGE SCALE GENOMIC DNA]</scope>
    <source>
        <strain evidence="1 2">A52C2</strain>
    </source>
</reference>
<protein>
    <submittedName>
        <fullName evidence="1">Uncharacterized protein</fullName>
    </submittedName>
</protein>
<accession>A0A1H9MT24</accession>
<evidence type="ECO:0000313" key="1">
    <source>
        <dbReference type="EMBL" id="SER26866.1"/>
    </source>
</evidence>
<name>A0A1H9MT24_9HYPH</name>
<dbReference type="RefSeq" id="WP_092498482.1">
    <property type="nucleotide sequence ID" value="NZ_FOFG01000014.1"/>
</dbReference>
<evidence type="ECO:0000313" key="2">
    <source>
        <dbReference type="Proteomes" id="UP000199647"/>
    </source>
</evidence>
<dbReference type="EMBL" id="FOFG01000014">
    <property type="protein sequence ID" value="SER26866.1"/>
    <property type="molecule type" value="Genomic_DNA"/>
</dbReference>
<gene>
    <name evidence="1" type="ORF">SAMN05216548_11438</name>
</gene>
<keyword evidence="2" id="KW-1185">Reference proteome</keyword>
<organism evidence="1 2">
    <name type="scientific">Faunimonas pinastri</name>
    <dbReference type="NCBI Taxonomy" id="1855383"/>
    <lineage>
        <taxon>Bacteria</taxon>
        <taxon>Pseudomonadati</taxon>
        <taxon>Pseudomonadota</taxon>
        <taxon>Alphaproteobacteria</taxon>
        <taxon>Hyphomicrobiales</taxon>
        <taxon>Afifellaceae</taxon>
        <taxon>Faunimonas</taxon>
    </lineage>
</organism>